<keyword evidence="1" id="KW-0648">Protein biosynthesis</keyword>
<protein>
    <submittedName>
        <fullName evidence="1">Transcription initiation factor TFIID subunit 9-like</fullName>
    </submittedName>
</protein>
<dbReference type="GO" id="GO:0046982">
    <property type="term" value="F:protein heterodimerization activity"/>
    <property type="evidence" value="ECO:0007669"/>
    <property type="project" value="InterPro"/>
</dbReference>
<dbReference type="SUPFAM" id="SSF47113">
    <property type="entry name" value="Histone-fold"/>
    <property type="match status" value="1"/>
</dbReference>
<name>A0A6G0YG87_APHCR</name>
<reference evidence="1 2" key="1">
    <citation type="submission" date="2019-08" db="EMBL/GenBank/DDBJ databases">
        <title>Whole genome of Aphis craccivora.</title>
        <authorList>
            <person name="Voronova N.V."/>
            <person name="Shulinski R.S."/>
            <person name="Bandarenka Y.V."/>
            <person name="Zhorov D.G."/>
            <person name="Warner D."/>
        </authorList>
    </citation>
    <scope>NUCLEOTIDE SEQUENCE [LARGE SCALE GENOMIC DNA]</scope>
    <source>
        <strain evidence="1">180601</strain>
        <tissue evidence="1">Whole Body</tissue>
    </source>
</reference>
<gene>
    <name evidence="1" type="ORF">FWK35_00021205</name>
</gene>
<dbReference type="GO" id="GO:0003743">
    <property type="term" value="F:translation initiation factor activity"/>
    <property type="evidence" value="ECO:0007669"/>
    <property type="project" value="UniProtKB-KW"/>
</dbReference>
<keyword evidence="2" id="KW-1185">Reference proteome</keyword>
<keyword evidence="1" id="KW-0396">Initiation factor</keyword>
<dbReference type="Proteomes" id="UP000478052">
    <property type="component" value="Unassembled WGS sequence"/>
</dbReference>
<dbReference type="Pfam" id="PF02291">
    <property type="entry name" value="TFIID-31kDa"/>
    <property type="match status" value="1"/>
</dbReference>
<dbReference type="AlphaFoldDB" id="A0A6G0YG87"/>
<evidence type="ECO:0000313" key="2">
    <source>
        <dbReference type="Proteomes" id="UP000478052"/>
    </source>
</evidence>
<dbReference type="InterPro" id="IPR009072">
    <property type="entry name" value="Histone-fold"/>
</dbReference>
<dbReference type="OrthoDB" id="341924at2759"/>
<dbReference type="Gene3D" id="1.10.20.10">
    <property type="entry name" value="Histone, subunit A"/>
    <property type="match status" value="1"/>
</dbReference>
<dbReference type="InterPro" id="IPR003162">
    <property type="entry name" value="TFIID-31"/>
</dbReference>
<dbReference type="GO" id="GO:0006352">
    <property type="term" value="P:DNA-templated transcription initiation"/>
    <property type="evidence" value="ECO:0007669"/>
    <property type="project" value="InterPro"/>
</dbReference>
<proteinExistence type="predicted"/>
<organism evidence="1 2">
    <name type="scientific">Aphis craccivora</name>
    <name type="common">Cowpea aphid</name>
    <dbReference type="NCBI Taxonomy" id="307492"/>
    <lineage>
        <taxon>Eukaryota</taxon>
        <taxon>Metazoa</taxon>
        <taxon>Ecdysozoa</taxon>
        <taxon>Arthropoda</taxon>
        <taxon>Hexapoda</taxon>
        <taxon>Insecta</taxon>
        <taxon>Pterygota</taxon>
        <taxon>Neoptera</taxon>
        <taxon>Paraneoptera</taxon>
        <taxon>Hemiptera</taxon>
        <taxon>Sternorrhyncha</taxon>
        <taxon>Aphidomorpha</taxon>
        <taxon>Aphidoidea</taxon>
        <taxon>Aphididae</taxon>
        <taxon>Aphidini</taxon>
        <taxon>Aphis</taxon>
        <taxon>Aphis</taxon>
    </lineage>
</organism>
<comment type="caution">
    <text evidence="1">The sequence shown here is derived from an EMBL/GenBank/DDBJ whole genome shotgun (WGS) entry which is preliminary data.</text>
</comment>
<dbReference type="EMBL" id="VUJU01004146">
    <property type="protein sequence ID" value="KAF0755413.1"/>
    <property type="molecule type" value="Genomic_DNA"/>
</dbReference>
<evidence type="ECO:0000313" key="1">
    <source>
        <dbReference type="EMBL" id="KAF0755413.1"/>
    </source>
</evidence>
<accession>A0A6G0YG87</accession>
<sequence length="229" mass="25842">MCKLVKIMKDQQAIMRSFDKILSFKRERGFHVDSKIVVSMMKNLGIDECDKDVIDNLVEFNNYESILLILGEAKSRAAYANKDTIGVNDIQTAIQKAKYVGFPRNNKLVTAGPLLPNNPTSELENPLDEPHFSANNDNIMKIIDNSAAEVIYVVEKIRATENTDIPTQNDQNLDNLPELTGMDFEEVLENPTGVDFEEIIENPQNNKEVIKHKVDGFNVEALLNDPYSL</sequence>